<comment type="caution">
    <text evidence="3">The sequence shown here is derived from an EMBL/GenBank/DDBJ whole genome shotgun (WGS) entry which is preliminary data.</text>
</comment>
<comment type="similarity">
    <text evidence="1">Belongs to the ABC transporter superfamily.</text>
</comment>
<accession>A0A559GNF2</accession>
<dbReference type="Gene3D" id="3.40.50.300">
    <property type="entry name" value="P-loop containing nucleotide triphosphate hydrolases"/>
    <property type="match status" value="1"/>
</dbReference>
<proteinExistence type="inferred from homology"/>
<evidence type="ECO:0000256" key="2">
    <source>
        <dbReference type="ARBA" id="ARBA00022448"/>
    </source>
</evidence>
<dbReference type="SUPFAM" id="SSF52540">
    <property type="entry name" value="P-loop containing nucleoside triphosphate hydrolases"/>
    <property type="match status" value="1"/>
</dbReference>
<sequence length="76" mass="8707">GLDPSGIKWFRKFIRQQADLGKTVLLSSHILSEVQMVTDDVVLIHHGRIIEQGRLEEVLQDSDSLEDLFFDLTEEV</sequence>
<gene>
    <name evidence="3" type="ORF">AZJ28_12435</name>
</gene>
<keyword evidence="3" id="KW-0067">ATP-binding</keyword>
<protein>
    <submittedName>
        <fullName evidence="3">ABC transporter ATP-binding protein</fullName>
    </submittedName>
</protein>
<dbReference type="PANTHER" id="PTHR43335">
    <property type="entry name" value="ABC TRANSPORTER, ATP-BINDING PROTEIN"/>
    <property type="match status" value="1"/>
</dbReference>
<keyword evidence="3" id="KW-0547">Nucleotide-binding</keyword>
<organism evidence="3 4">
    <name type="scientific">Streptococcus pneumoniae</name>
    <dbReference type="NCBI Taxonomy" id="1313"/>
    <lineage>
        <taxon>Bacteria</taxon>
        <taxon>Bacillati</taxon>
        <taxon>Bacillota</taxon>
        <taxon>Bacilli</taxon>
        <taxon>Lactobacillales</taxon>
        <taxon>Streptococcaceae</taxon>
        <taxon>Streptococcus</taxon>
    </lineage>
</organism>
<evidence type="ECO:0000256" key="1">
    <source>
        <dbReference type="ARBA" id="ARBA00005417"/>
    </source>
</evidence>
<evidence type="ECO:0000313" key="4">
    <source>
        <dbReference type="Proteomes" id="UP000315060"/>
    </source>
</evidence>
<name>A0A559GNF2_STREE</name>
<dbReference type="PANTHER" id="PTHR43335:SF4">
    <property type="entry name" value="ABC TRANSPORTER, ATP-BINDING PROTEIN"/>
    <property type="match status" value="1"/>
</dbReference>
<dbReference type="InterPro" id="IPR027417">
    <property type="entry name" value="P-loop_NTPase"/>
</dbReference>
<dbReference type="AlphaFoldDB" id="A0A559GNF2"/>
<feature type="non-terminal residue" evidence="3">
    <location>
        <position position="1"/>
    </location>
</feature>
<evidence type="ECO:0000313" key="3">
    <source>
        <dbReference type="EMBL" id="TVX64433.1"/>
    </source>
</evidence>
<dbReference type="GO" id="GO:0005524">
    <property type="term" value="F:ATP binding"/>
    <property type="evidence" value="ECO:0007669"/>
    <property type="project" value="UniProtKB-KW"/>
</dbReference>
<keyword evidence="2" id="KW-0813">Transport</keyword>
<dbReference type="Proteomes" id="UP000315060">
    <property type="component" value="Unassembled WGS sequence"/>
</dbReference>
<reference evidence="3 4" key="1">
    <citation type="submission" date="2019-07" db="EMBL/GenBank/DDBJ databases">
        <authorList>
            <person name="Mohale T."/>
        </authorList>
    </citation>
    <scope>NUCLEOTIDE SEQUENCE [LARGE SCALE GENOMIC DNA]</scope>
    <source>
        <strain evidence="3 4">NTPn 59</strain>
    </source>
</reference>
<dbReference type="EMBL" id="VMYC01000382">
    <property type="protein sequence ID" value="TVX64433.1"/>
    <property type="molecule type" value="Genomic_DNA"/>
</dbReference>